<organism evidence="2 3">
    <name type="scientific">Flavobacterium croceum DSM 17960</name>
    <dbReference type="NCBI Taxonomy" id="1121886"/>
    <lineage>
        <taxon>Bacteria</taxon>
        <taxon>Pseudomonadati</taxon>
        <taxon>Bacteroidota</taxon>
        <taxon>Flavobacteriia</taxon>
        <taxon>Flavobacteriales</taxon>
        <taxon>Flavobacteriaceae</taxon>
        <taxon>Flavobacterium</taxon>
    </lineage>
</organism>
<sequence>MDKIRVLFIVPKANRAGGVAKVLSMRANYFCREFGYEVGILTQNEGHENPFFAFDSRISFFDIKLKKNLFFIFHYKKQVEKIQNQFKPDVILLLDNGLKAFLFPFFIKKICPVVFEIHASKWVVEFAIQNYVSKIKYSFQQFIRNFGIRKHDNIVYLSKLSEKEWNKKGEIISNPIVLSDHITNVNQKRVLCITRNSYEKGVDRLLEIWSQIESEFLDWSLYIFIENEGYFNLESLKNKFNTQRVVFNVPTLDVEKEYLSSSIFAMTSRQEGMPMVLLEASNYGVPIIAYDCPVGPASILTKQNGILIENNNSKVFVENLSHLMSTNDLRDTLSKQAKESSKQYDINRVALKWKVYLESLIDKQNVPNLYKSK</sequence>
<accession>A0A2S4N6Y8</accession>
<dbReference type="OrthoDB" id="9811239at2"/>
<dbReference type="InterPro" id="IPR001296">
    <property type="entry name" value="Glyco_trans_1"/>
</dbReference>
<dbReference type="GO" id="GO:0016757">
    <property type="term" value="F:glycosyltransferase activity"/>
    <property type="evidence" value="ECO:0007669"/>
    <property type="project" value="InterPro"/>
</dbReference>
<feature type="domain" description="Glycosyl transferase family 1" evidence="1">
    <location>
        <begin position="184"/>
        <end position="339"/>
    </location>
</feature>
<dbReference type="PANTHER" id="PTHR45947">
    <property type="entry name" value="SULFOQUINOVOSYL TRANSFERASE SQD2"/>
    <property type="match status" value="1"/>
</dbReference>
<dbReference type="RefSeq" id="WP_103726744.1">
    <property type="nucleotide sequence ID" value="NZ_PQNY01000014.1"/>
</dbReference>
<dbReference type="AlphaFoldDB" id="A0A2S4N6Y8"/>
<dbReference type="SUPFAM" id="SSF53756">
    <property type="entry name" value="UDP-Glycosyltransferase/glycogen phosphorylase"/>
    <property type="match status" value="1"/>
</dbReference>
<dbReference type="InterPro" id="IPR050194">
    <property type="entry name" value="Glycosyltransferase_grp1"/>
</dbReference>
<keyword evidence="2" id="KW-0808">Transferase</keyword>
<evidence type="ECO:0000313" key="2">
    <source>
        <dbReference type="EMBL" id="POS01113.1"/>
    </source>
</evidence>
<dbReference type="PANTHER" id="PTHR45947:SF3">
    <property type="entry name" value="SULFOQUINOVOSYL TRANSFERASE SQD2"/>
    <property type="match status" value="1"/>
</dbReference>
<dbReference type="Proteomes" id="UP000237056">
    <property type="component" value="Unassembled WGS sequence"/>
</dbReference>
<gene>
    <name evidence="2" type="ORF">Q361_11459</name>
</gene>
<comment type="caution">
    <text evidence="2">The sequence shown here is derived from an EMBL/GenBank/DDBJ whole genome shotgun (WGS) entry which is preliminary data.</text>
</comment>
<evidence type="ECO:0000313" key="3">
    <source>
        <dbReference type="Proteomes" id="UP000237056"/>
    </source>
</evidence>
<name>A0A2S4N6Y8_9FLAO</name>
<reference evidence="2 3" key="1">
    <citation type="submission" date="2018-01" db="EMBL/GenBank/DDBJ databases">
        <title>Genomic Encyclopedia of Type Strains, Phase I: the one thousand microbial genomes (KMG-I) project.</title>
        <authorList>
            <person name="Goeker M."/>
        </authorList>
    </citation>
    <scope>NUCLEOTIDE SEQUENCE [LARGE SCALE GENOMIC DNA]</scope>
    <source>
        <strain evidence="2 3">DSM 17960</strain>
    </source>
</reference>
<dbReference type="Gene3D" id="3.40.50.2000">
    <property type="entry name" value="Glycogen Phosphorylase B"/>
    <property type="match status" value="2"/>
</dbReference>
<protein>
    <submittedName>
        <fullName evidence="2">Glycosyltransferase involved in cell wall biosynthesis</fullName>
    </submittedName>
</protein>
<dbReference type="Pfam" id="PF00534">
    <property type="entry name" value="Glycos_transf_1"/>
    <property type="match status" value="1"/>
</dbReference>
<keyword evidence="3" id="KW-1185">Reference proteome</keyword>
<proteinExistence type="predicted"/>
<evidence type="ECO:0000259" key="1">
    <source>
        <dbReference type="Pfam" id="PF00534"/>
    </source>
</evidence>
<dbReference type="EMBL" id="PQNY01000014">
    <property type="protein sequence ID" value="POS01113.1"/>
    <property type="molecule type" value="Genomic_DNA"/>
</dbReference>